<evidence type="ECO:0000256" key="9">
    <source>
        <dbReference type="ARBA" id="ARBA00022989"/>
    </source>
</evidence>
<feature type="transmembrane region" description="Helical" evidence="12">
    <location>
        <begin position="7"/>
        <end position="26"/>
    </location>
</feature>
<dbReference type="PANTHER" id="PTHR21248">
    <property type="entry name" value="CARDIOLIPIN SYNTHASE"/>
    <property type="match status" value="1"/>
</dbReference>
<comment type="subcellular location">
    <subcellularLocation>
        <location evidence="2">Cell membrane</location>
    </subcellularLocation>
    <subcellularLocation>
        <location evidence="3">Secreted</location>
    </subcellularLocation>
</comment>
<keyword evidence="4" id="KW-1003">Cell membrane</keyword>
<dbReference type="CDD" id="cd09158">
    <property type="entry name" value="PLDc_EcCLS_like_2"/>
    <property type="match status" value="1"/>
</dbReference>
<keyword evidence="6" id="KW-0808">Transferase</keyword>
<dbReference type="Proteomes" id="UP001055580">
    <property type="component" value="Chromosome"/>
</dbReference>
<evidence type="ECO:0000256" key="3">
    <source>
        <dbReference type="ARBA" id="ARBA00004613"/>
    </source>
</evidence>
<protein>
    <recommendedName>
        <fullName evidence="11">Cardiolipin synthase</fullName>
        <ecNumber evidence="11">2.7.8.-</ecNumber>
    </recommendedName>
</protein>
<proteinExistence type="predicted"/>
<dbReference type="Gene3D" id="3.30.870.10">
    <property type="entry name" value="Endonuclease Chain A"/>
    <property type="match status" value="2"/>
</dbReference>
<dbReference type="InterPro" id="IPR001736">
    <property type="entry name" value="PLipase_D/transphosphatidylase"/>
</dbReference>
<dbReference type="EC" id="2.7.8.-" evidence="11"/>
<feature type="domain" description="PLD phosphodiesterase" evidence="13">
    <location>
        <begin position="377"/>
        <end position="404"/>
    </location>
</feature>
<organism evidence="14 15">
    <name type="scientific">Sphingomonas donggukensis</name>
    <dbReference type="NCBI Taxonomy" id="2949093"/>
    <lineage>
        <taxon>Bacteria</taxon>
        <taxon>Pseudomonadati</taxon>
        <taxon>Pseudomonadota</taxon>
        <taxon>Alphaproteobacteria</taxon>
        <taxon>Sphingomonadales</taxon>
        <taxon>Sphingomonadaceae</taxon>
        <taxon>Sphingomonas</taxon>
    </lineage>
</organism>
<dbReference type="SMART" id="SM00155">
    <property type="entry name" value="PLDc"/>
    <property type="match status" value="2"/>
</dbReference>
<accession>A0ABY4TR52</accession>
<keyword evidence="9 12" id="KW-1133">Transmembrane helix</keyword>
<sequence length="464" mass="51103">MLSASNLALAYLLLEWVIRLVMVVVIPLRRPPEAARSWLLLVLFLPVPALILYRMIGRAGFPAWRRERFEQTAAERHRTAAILHSGGQGTDIQRLAHHLGGFPACDDNTVSLLTDYDGTIDAMVAAIDIAETRVHLLTYIFADDATGTRVAQALGRAKARGVDVRVLIDALGSRPWNRRSLPLLSRLGVDARLALPVRFAGLRRTRSDLRNHRKLCLIDGRLGFVGSQNIVDRDFKPGIVNDELVARVAGPVVAALDAVFASDWYMETEQPIAPVAIPAGAGNIVLQAMPSGPDFGAPGFERLLVELVHDAARRVVIVSPYLIPDQALLTAIKNAAARGVTIDLIVSQVVDQRLVSLAQRSYYQELLEAGVQLHRYRDRLLHAKNVSIDDAIGVIGSSNADVRSFMLNAEISLILHDPDTAARLAAIQQAYIDRSERLTLDAWNRRSRAIRLFENLARLVSPLL</sequence>
<dbReference type="PANTHER" id="PTHR21248:SF22">
    <property type="entry name" value="PHOSPHOLIPASE D"/>
    <property type="match status" value="1"/>
</dbReference>
<evidence type="ECO:0000313" key="15">
    <source>
        <dbReference type="Proteomes" id="UP001055580"/>
    </source>
</evidence>
<dbReference type="InterPro" id="IPR022924">
    <property type="entry name" value="Cardiolipin_synthase"/>
</dbReference>
<name>A0ABY4TR52_9SPHN</name>
<dbReference type="InterPro" id="IPR025202">
    <property type="entry name" value="PLD-like_dom"/>
</dbReference>
<evidence type="ECO:0000313" key="14">
    <source>
        <dbReference type="EMBL" id="URW74867.1"/>
    </source>
</evidence>
<keyword evidence="7 12" id="KW-0812">Transmembrane</keyword>
<keyword evidence="15" id="KW-1185">Reference proteome</keyword>
<evidence type="ECO:0000256" key="7">
    <source>
        <dbReference type="ARBA" id="ARBA00022692"/>
    </source>
</evidence>
<evidence type="ECO:0000256" key="12">
    <source>
        <dbReference type="SAM" id="Phobius"/>
    </source>
</evidence>
<evidence type="ECO:0000256" key="4">
    <source>
        <dbReference type="ARBA" id="ARBA00022475"/>
    </source>
</evidence>
<dbReference type="PROSITE" id="PS50035">
    <property type="entry name" value="PLD"/>
    <property type="match status" value="2"/>
</dbReference>
<dbReference type="RefSeq" id="WP_250750004.1">
    <property type="nucleotide sequence ID" value="NZ_CP098401.1"/>
</dbReference>
<gene>
    <name evidence="14" type="primary">cls</name>
    <name evidence="14" type="ORF">M9980_09845</name>
</gene>
<evidence type="ECO:0000256" key="1">
    <source>
        <dbReference type="ARBA" id="ARBA00003145"/>
    </source>
</evidence>
<evidence type="ECO:0000256" key="11">
    <source>
        <dbReference type="NCBIfam" id="TIGR04265"/>
    </source>
</evidence>
<dbReference type="NCBIfam" id="TIGR04265">
    <property type="entry name" value="bac_cardiolipin"/>
    <property type="match status" value="1"/>
</dbReference>
<dbReference type="EMBL" id="CP098401">
    <property type="protein sequence ID" value="URW74867.1"/>
    <property type="molecule type" value="Genomic_DNA"/>
</dbReference>
<feature type="transmembrane region" description="Helical" evidence="12">
    <location>
        <begin position="38"/>
        <end position="56"/>
    </location>
</feature>
<evidence type="ECO:0000259" key="13">
    <source>
        <dbReference type="PROSITE" id="PS50035"/>
    </source>
</evidence>
<comment type="function">
    <text evidence="1">Could be a virulence factor.</text>
</comment>
<reference evidence="14" key="1">
    <citation type="submission" date="2022-05" db="EMBL/GenBank/DDBJ databases">
        <title>Sphingomonas sp. strain RMG20 Genome sequencing and assembly.</title>
        <authorList>
            <person name="Kim I."/>
        </authorList>
    </citation>
    <scope>NUCLEOTIDE SEQUENCE</scope>
    <source>
        <strain evidence="14">RMG20</strain>
    </source>
</reference>
<dbReference type="Pfam" id="PF13091">
    <property type="entry name" value="PLDc_2"/>
    <property type="match status" value="2"/>
</dbReference>
<keyword evidence="5" id="KW-0964">Secreted</keyword>
<evidence type="ECO:0000256" key="2">
    <source>
        <dbReference type="ARBA" id="ARBA00004236"/>
    </source>
</evidence>
<evidence type="ECO:0000256" key="8">
    <source>
        <dbReference type="ARBA" id="ARBA00022737"/>
    </source>
</evidence>
<evidence type="ECO:0000256" key="5">
    <source>
        <dbReference type="ARBA" id="ARBA00022525"/>
    </source>
</evidence>
<dbReference type="SUPFAM" id="SSF56024">
    <property type="entry name" value="Phospholipase D/nuclease"/>
    <property type="match status" value="2"/>
</dbReference>
<keyword evidence="8" id="KW-0677">Repeat</keyword>
<evidence type="ECO:0000256" key="6">
    <source>
        <dbReference type="ARBA" id="ARBA00022679"/>
    </source>
</evidence>
<feature type="domain" description="PLD phosphodiesterase" evidence="13">
    <location>
        <begin position="207"/>
        <end position="234"/>
    </location>
</feature>
<keyword evidence="10 12" id="KW-0472">Membrane</keyword>
<evidence type="ECO:0000256" key="10">
    <source>
        <dbReference type="ARBA" id="ARBA00023136"/>
    </source>
</evidence>